<dbReference type="RefSeq" id="WP_201309816.1">
    <property type="nucleotide sequence ID" value="NZ_BLYI01000006.1"/>
</dbReference>
<evidence type="ECO:0000256" key="4">
    <source>
        <dbReference type="ARBA" id="ARBA00023014"/>
    </source>
</evidence>
<evidence type="ECO:0000259" key="5">
    <source>
        <dbReference type="Pfam" id="PF01869"/>
    </source>
</evidence>
<dbReference type="GO" id="GO:0051536">
    <property type="term" value="F:iron-sulfur cluster binding"/>
    <property type="evidence" value="ECO:0007669"/>
    <property type="project" value="UniProtKB-KW"/>
</dbReference>
<dbReference type="InterPro" id="IPR002731">
    <property type="entry name" value="ATPase_BadF"/>
</dbReference>
<evidence type="ECO:0000256" key="3">
    <source>
        <dbReference type="ARBA" id="ARBA00023004"/>
    </source>
</evidence>
<keyword evidence="2" id="KW-0479">Metal-binding</keyword>
<dbReference type="GO" id="GO:0046872">
    <property type="term" value="F:metal ion binding"/>
    <property type="evidence" value="ECO:0007669"/>
    <property type="project" value="UniProtKB-KW"/>
</dbReference>
<dbReference type="Gene3D" id="3.30.420.40">
    <property type="match status" value="2"/>
</dbReference>
<name>A0A916Q4B8_9FIRM</name>
<dbReference type="InterPro" id="IPR051805">
    <property type="entry name" value="Dehydratase_Activator_Redct"/>
</dbReference>
<evidence type="ECO:0000256" key="2">
    <source>
        <dbReference type="ARBA" id="ARBA00022723"/>
    </source>
</evidence>
<gene>
    <name evidence="6" type="ORF">ANBU17_04240</name>
</gene>
<dbReference type="SUPFAM" id="SSF53067">
    <property type="entry name" value="Actin-like ATPase domain"/>
    <property type="match status" value="1"/>
</dbReference>
<reference evidence="6" key="1">
    <citation type="submission" date="2020-06" db="EMBL/GenBank/DDBJ databases">
        <title>Characterization of fructooligosaccharide metabolism and fructooligosaccharide-degrading enzymes in human commensal butyrate producers.</title>
        <authorList>
            <person name="Tanno H."/>
            <person name="Fujii T."/>
            <person name="Hirano K."/>
            <person name="Maeno S."/>
            <person name="Tonozuka T."/>
            <person name="Sakamoto M."/>
            <person name="Ohkuma M."/>
            <person name="Tochio T."/>
            <person name="Endo A."/>
        </authorList>
    </citation>
    <scope>NUCLEOTIDE SEQUENCE</scope>
    <source>
        <strain evidence="6">JCM 17466</strain>
    </source>
</reference>
<keyword evidence="7" id="KW-1185">Reference proteome</keyword>
<dbReference type="EMBL" id="BLYI01000006">
    <property type="protein sequence ID" value="GFO84077.1"/>
    <property type="molecule type" value="Genomic_DNA"/>
</dbReference>
<dbReference type="NCBIfam" id="TIGR00241">
    <property type="entry name" value="CoA_E_activ"/>
    <property type="match status" value="1"/>
</dbReference>
<evidence type="ECO:0000313" key="7">
    <source>
        <dbReference type="Proteomes" id="UP000613208"/>
    </source>
</evidence>
<comment type="caution">
    <text evidence="6">The sequence shown here is derived from an EMBL/GenBank/DDBJ whole genome shotgun (WGS) entry which is preliminary data.</text>
</comment>
<dbReference type="Proteomes" id="UP000613208">
    <property type="component" value="Unassembled WGS sequence"/>
</dbReference>
<dbReference type="PANTHER" id="PTHR32329">
    <property type="entry name" value="BIFUNCTIONAL PROTEIN [INCLUDES 2-HYDROXYACYL-COA DEHYDRATASE (N-TER) AND ITS ACTIVATOR DOMAIN (C_TERM)-RELATED"/>
    <property type="match status" value="1"/>
</dbReference>
<evidence type="ECO:0000256" key="1">
    <source>
        <dbReference type="ARBA" id="ARBA00001966"/>
    </source>
</evidence>
<comment type="cofactor">
    <cofactor evidence="1">
        <name>[4Fe-4S] cluster</name>
        <dbReference type="ChEBI" id="CHEBI:49883"/>
    </cofactor>
</comment>
<feature type="domain" description="ATPase BadF/BadG/BcrA/BcrD type" evidence="5">
    <location>
        <begin position="4"/>
        <end position="250"/>
    </location>
</feature>
<accession>A0A916Q4B8</accession>
<dbReference type="CDD" id="cd24109">
    <property type="entry name" value="ASKHA_NBD_YjiL-like"/>
    <property type="match status" value="1"/>
</dbReference>
<dbReference type="PANTHER" id="PTHR32329:SF2">
    <property type="entry name" value="BIFUNCTIONAL PROTEIN [INCLUDES 2-HYDROXYACYL-COA DEHYDRATASE (N-TER) AND ITS ACTIVATOR DOMAIN (C_TERM)"/>
    <property type="match status" value="1"/>
</dbReference>
<evidence type="ECO:0000313" key="6">
    <source>
        <dbReference type="EMBL" id="GFO84077.1"/>
    </source>
</evidence>
<dbReference type="AlphaFoldDB" id="A0A916Q4B8"/>
<dbReference type="Pfam" id="PF01869">
    <property type="entry name" value="BcrAD_BadFG"/>
    <property type="match status" value="1"/>
</dbReference>
<keyword evidence="3" id="KW-0408">Iron</keyword>
<dbReference type="InterPro" id="IPR043129">
    <property type="entry name" value="ATPase_NBD"/>
</dbReference>
<dbReference type="InterPro" id="IPR008275">
    <property type="entry name" value="CoA_E_activase_dom"/>
</dbReference>
<protein>
    <submittedName>
        <fullName evidence="6">CoA activase</fullName>
    </submittedName>
</protein>
<organism evidence="6 7">
    <name type="scientific">Anaerostipes butyraticus</name>
    <dbReference type="NCBI Taxonomy" id="645466"/>
    <lineage>
        <taxon>Bacteria</taxon>
        <taxon>Bacillati</taxon>
        <taxon>Bacillota</taxon>
        <taxon>Clostridia</taxon>
        <taxon>Lachnospirales</taxon>
        <taxon>Lachnospiraceae</taxon>
        <taxon>Anaerostipes</taxon>
    </lineage>
</organism>
<proteinExistence type="predicted"/>
<sequence length="257" mass="27821">MNYIGIDIGSTCAKTAVLDENAEILYTFVLPTGWSSFETVTRIEEALMCQGIDLKQSLCVSTGYGREAVEAAQKKVTEITCHAKGAAVLFGEEPMNLIDIGGQDTKVISCTKGRVEEFFMNDKCSAGTGKFIEIMANRLELPIDQMDSAARNRTEELKISSMCTVFAESEIVALIGKGTSKENIAWGVLDSVVRKVKQEYAKLGDGDRPVFLTGGLCENQYLIELLSAQLGREVRSHALARYAGAVGAAAAALKMEK</sequence>
<keyword evidence="4" id="KW-0411">Iron-sulfur</keyword>